<keyword evidence="4" id="KW-0378">Hydrolase</keyword>
<keyword evidence="10" id="KW-1185">Reference proteome</keyword>
<dbReference type="OrthoDB" id="272500at2759"/>
<dbReference type="PANTHER" id="PTHR20371:SF1">
    <property type="entry name" value="ENOLASE-PHOSPHATASE E1"/>
    <property type="match status" value="1"/>
</dbReference>
<evidence type="ECO:0000256" key="6">
    <source>
        <dbReference type="ARBA" id="ARBA00023167"/>
    </source>
</evidence>
<dbReference type="InterPro" id="IPR023943">
    <property type="entry name" value="Enolase-ppase_E1"/>
</dbReference>
<keyword evidence="6" id="KW-0486">Methionine biosynthesis</keyword>
<dbReference type="GO" id="GO:0043874">
    <property type="term" value="F:acireductone synthase activity"/>
    <property type="evidence" value="ECO:0007669"/>
    <property type="project" value="InterPro"/>
</dbReference>
<name>A0A4U0WTP0_9PEZI</name>
<accession>A0A4U0WTP0</accession>
<evidence type="ECO:0000256" key="1">
    <source>
        <dbReference type="ARBA" id="ARBA00022490"/>
    </source>
</evidence>
<evidence type="ECO:0000313" key="10">
    <source>
        <dbReference type="Proteomes" id="UP000309340"/>
    </source>
</evidence>
<keyword evidence="3" id="KW-0479">Metal-binding</keyword>
<dbReference type="SUPFAM" id="SSF56784">
    <property type="entry name" value="HAD-like"/>
    <property type="match status" value="1"/>
</dbReference>
<dbReference type="InterPro" id="IPR023214">
    <property type="entry name" value="HAD_sf"/>
</dbReference>
<dbReference type="FunFam" id="1.10.720.60:FF:000007">
    <property type="entry name" value="Enolase-phosphatase E1"/>
    <property type="match status" value="1"/>
</dbReference>
<evidence type="ECO:0000256" key="8">
    <source>
        <dbReference type="SAM" id="MobiDB-lite"/>
    </source>
</evidence>
<dbReference type="Gene3D" id="1.10.720.60">
    <property type="match status" value="1"/>
</dbReference>
<dbReference type="Gene3D" id="3.40.50.1000">
    <property type="entry name" value="HAD superfamily/HAD-like"/>
    <property type="match status" value="1"/>
</dbReference>
<dbReference type="EMBL" id="NAJQ01000674">
    <property type="protein sequence ID" value="TKA66108.1"/>
    <property type="molecule type" value="Genomic_DNA"/>
</dbReference>
<keyword evidence="2" id="KW-0028">Amino-acid biosynthesis</keyword>
<evidence type="ECO:0000256" key="2">
    <source>
        <dbReference type="ARBA" id="ARBA00022605"/>
    </source>
</evidence>
<proteinExistence type="predicted"/>
<sequence>MEGIRNVLLDIEGTICPISFVKDTLFPYALKALPTVLAKQWDDPAFRPYREAFPPEHSTSPSVLQAHVEDLTKRDVKVAYLKNLQGYLWEEGYRSGAYSTPLFPDVAPQLKQWKEEGVQLAIYSSGSVFAQKLLFQHVSTGEAAVGVKRAAAQAVDERSGPEVANKSRRIASGEEGESALKTGNIDETPNELAETHQLAETEDMRHLMTADGWFDTTNAGLKTEASSYSKIVETLKWQPARTLFLTDNVKEYDAAVSGGLQAILLDRPGNASVSAADLARMEVVQSLYDIDLVASRGSGVATAAELSKTLQDTAAGVLPAELDGVH</sequence>
<dbReference type="GO" id="GO:0000287">
    <property type="term" value="F:magnesium ion binding"/>
    <property type="evidence" value="ECO:0007669"/>
    <property type="project" value="InterPro"/>
</dbReference>
<gene>
    <name evidence="9" type="ORF">B0A55_09469</name>
</gene>
<dbReference type="InterPro" id="IPR036412">
    <property type="entry name" value="HAD-like_sf"/>
</dbReference>
<organism evidence="9 10">
    <name type="scientific">Friedmanniomyces simplex</name>
    <dbReference type="NCBI Taxonomy" id="329884"/>
    <lineage>
        <taxon>Eukaryota</taxon>
        <taxon>Fungi</taxon>
        <taxon>Dikarya</taxon>
        <taxon>Ascomycota</taxon>
        <taxon>Pezizomycotina</taxon>
        <taxon>Dothideomycetes</taxon>
        <taxon>Dothideomycetidae</taxon>
        <taxon>Mycosphaerellales</taxon>
        <taxon>Teratosphaeriaceae</taxon>
        <taxon>Friedmanniomyces</taxon>
    </lineage>
</organism>
<protein>
    <recommendedName>
        <fullName evidence="11">Enolase-phosphatase E1</fullName>
    </recommendedName>
</protein>
<dbReference type="PANTHER" id="PTHR20371">
    <property type="entry name" value="ENOLASE-PHOSPHATASE E1"/>
    <property type="match status" value="1"/>
</dbReference>
<dbReference type="GO" id="GO:0019509">
    <property type="term" value="P:L-methionine salvage from methylthioadenosine"/>
    <property type="evidence" value="ECO:0007669"/>
    <property type="project" value="InterPro"/>
</dbReference>
<evidence type="ECO:0008006" key="11">
    <source>
        <dbReference type="Google" id="ProtNLM"/>
    </source>
</evidence>
<evidence type="ECO:0000256" key="5">
    <source>
        <dbReference type="ARBA" id="ARBA00022842"/>
    </source>
</evidence>
<reference evidence="9 10" key="1">
    <citation type="submission" date="2017-03" db="EMBL/GenBank/DDBJ databases">
        <title>Genomes of endolithic fungi from Antarctica.</title>
        <authorList>
            <person name="Coleine C."/>
            <person name="Masonjones S."/>
            <person name="Stajich J.E."/>
        </authorList>
    </citation>
    <scope>NUCLEOTIDE SEQUENCE [LARGE SCALE GENOMIC DNA]</scope>
    <source>
        <strain evidence="9 10">CCFEE 5184</strain>
    </source>
</reference>
<evidence type="ECO:0000313" key="9">
    <source>
        <dbReference type="EMBL" id="TKA66108.1"/>
    </source>
</evidence>
<feature type="region of interest" description="Disordered" evidence="8">
    <location>
        <begin position="158"/>
        <end position="184"/>
    </location>
</feature>
<evidence type="ECO:0000256" key="4">
    <source>
        <dbReference type="ARBA" id="ARBA00022801"/>
    </source>
</evidence>
<comment type="caution">
    <text evidence="9">The sequence shown here is derived from an EMBL/GenBank/DDBJ whole genome shotgun (WGS) entry which is preliminary data.</text>
</comment>
<evidence type="ECO:0000256" key="3">
    <source>
        <dbReference type="ARBA" id="ARBA00022723"/>
    </source>
</evidence>
<dbReference type="AlphaFoldDB" id="A0A4U0WTP0"/>
<dbReference type="NCBIfam" id="TIGR01691">
    <property type="entry name" value="enolase-ppase"/>
    <property type="match status" value="1"/>
</dbReference>
<keyword evidence="1" id="KW-0963">Cytoplasm</keyword>
<keyword evidence="5" id="KW-0460">Magnesium</keyword>
<keyword evidence="7" id="KW-0539">Nucleus</keyword>
<dbReference type="Proteomes" id="UP000309340">
    <property type="component" value="Unassembled WGS sequence"/>
</dbReference>
<dbReference type="STRING" id="329884.A0A4U0WTP0"/>
<evidence type="ECO:0000256" key="7">
    <source>
        <dbReference type="ARBA" id="ARBA00023242"/>
    </source>
</evidence>